<dbReference type="EMBL" id="JAFBBP010000001">
    <property type="protein sequence ID" value="MBM7494118.1"/>
    <property type="molecule type" value="Genomic_DNA"/>
</dbReference>
<keyword evidence="2" id="KW-1185">Reference proteome</keyword>
<evidence type="ECO:0000313" key="2">
    <source>
        <dbReference type="Proteomes" id="UP000764837"/>
    </source>
</evidence>
<gene>
    <name evidence="1" type="ORF">JOD64_005340</name>
</gene>
<organism evidence="1 2">
    <name type="scientific">Micromonospora luteifusca</name>
    <dbReference type="NCBI Taxonomy" id="709860"/>
    <lineage>
        <taxon>Bacteria</taxon>
        <taxon>Bacillati</taxon>
        <taxon>Actinomycetota</taxon>
        <taxon>Actinomycetes</taxon>
        <taxon>Micromonosporales</taxon>
        <taxon>Micromonosporaceae</taxon>
        <taxon>Micromonospora</taxon>
    </lineage>
</organism>
<proteinExistence type="predicted"/>
<evidence type="ECO:0008006" key="3">
    <source>
        <dbReference type="Google" id="ProtNLM"/>
    </source>
</evidence>
<evidence type="ECO:0000313" key="1">
    <source>
        <dbReference type="EMBL" id="MBM7494118.1"/>
    </source>
</evidence>
<accession>A0ABS2M0Y6</accession>
<reference evidence="1 2" key="1">
    <citation type="submission" date="2021-01" db="EMBL/GenBank/DDBJ databases">
        <title>Sequencing the genomes of 1000 actinobacteria strains.</title>
        <authorList>
            <person name="Klenk H.-P."/>
        </authorList>
    </citation>
    <scope>NUCLEOTIDE SEQUENCE [LARGE SCALE GENOMIC DNA]</scope>
    <source>
        <strain evidence="1 2">DSM 100204</strain>
    </source>
</reference>
<dbReference type="RefSeq" id="WP_204944740.1">
    <property type="nucleotide sequence ID" value="NZ_JAFBBP010000001.1"/>
</dbReference>
<protein>
    <recommendedName>
        <fullName evidence="3">Arsenate reductase</fullName>
    </recommendedName>
</protein>
<name>A0ABS2M0Y6_9ACTN</name>
<sequence length="111" mass="12140">MSSDNQAWVPEACTLPSVQRPLRLAEFDDLFATALLQQQRLSPTHLRWRLDPSTEATARDLTGRESSCCSFFTFAFTGDDTGTLRLDVQVPAAHVDVLDALAQRAAAGMTA</sequence>
<comment type="caution">
    <text evidence="1">The sequence shown here is derived from an EMBL/GenBank/DDBJ whole genome shotgun (WGS) entry which is preliminary data.</text>
</comment>
<dbReference type="Proteomes" id="UP000764837">
    <property type="component" value="Unassembled WGS sequence"/>
</dbReference>